<dbReference type="Gene3D" id="1.10.3720.10">
    <property type="entry name" value="MetI-like"/>
    <property type="match status" value="1"/>
</dbReference>
<evidence type="ECO:0000256" key="6">
    <source>
        <dbReference type="ARBA" id="ARBA00023136"/>
    </source>
</evidence>
<keyword evidence="10" id="KW-1185">Reference proteome</keyword>
<proteinExistence type="inferred from homology"/>
<keyword evidence="3" id="KW-1003">Cell membrane</keyword>
<feature type="transmembrane region" description="Helical" evidence="7">
    <location>
        <begin position="101"/>
        <end position="122"/>
    </location>
</feature>
<feature type="transmembrane region" description="Helical" evidence="7">
    <location>
        <begin position="175"/>
        <end position="200"/>
    </location>
</feature>
<evidence type="ECO:0000313" key="10">
    <source>
        <dbReference type="Proteomes" id="UP000236732"/>
    </source>
</evidence>
<reference evidence="9 10" key="1">
    <citation type="submission" date="2016-10" db="EMBL/GenBank/DDBJ databases">
        <authorList>
            <person name="de Groot N.N."/>
        </authorList>
    </citation>
    <scope>NUCLEOTIDE SEQUENCE [LARGE SCALE GENOMIC DNA]</scope>
    <source>
        <strain evidence="9 10">CGMCC 4.7037</strain>
    </source>
</reference>
<dbReference type="SUPFAM" id="SSF161098">
    <property type="entry name" value="MetI-like"/>
    <property type="match status" value="1"/>
</dbReference>
<dbReference type="Proteomes" id="UP000236732">
    <property type="component" value="Unassembled WGS sequence"/>
</dbReference>
<evidence type="ECO:0000256" key="3">
    <source>
        <dbReference type="ARBA" id="ARBA00022475"/>
    </source>
</evidence>
<dbReference type="InterPro" id="IPR035906">
    <property type="entry name" value="MetI-like_sf"/>
</dbReference>
<dbReference type="GO" id="GO:0005886">
    <property type="term" value="C:plasma membrane"/>
    <property type="evidence" value="ECO:0007669"/>
    <property type="project" value="UniProtKB-SubCell"/>
</dbReference>
<keyword evidence="5 7" id="KW-1133">Transmembrane helix</keyword>
<gene>
    <name evidence="9" type="ORF">SAMN05444920_106286</name>
</gene>
<evidence type="ECO:0000313" key="9">
    <source>
        <dbReference type="EMBL" id="SEG88676.1"/>
    </source>
</evidence>
<evidence type="ECO:0000256" key="7">
    <source>
        <dbReference type="RuleBase" id="RU363032"/>
    </source>
</evidence>
<dbReference type="RefSeq" id="WP_235030352.1">
    <property type="nucleotide sequence ID" value="NZ_FNVT01000006.1"/>
</dbReference>
<sequence>MNLLRQAALWTYAAVSVGVPLWLVLVTAAKPYAEAQRLSLAPPRTWHVAENLETIFADGAAVRGFVNSCLVTVPALALLLFFGAMAAWVFGRARQRGLRALYYLAISGILLPPAIVTTLQVLKAAGLDGSRLGAVLFYAGVHMSLAIFLMTGFVRGIPYEMEEAARLDGCSTLGVFLRIVLPSLRPVLLTAGVFLALQIWNDFFYAFFLLHGSERQTLPLGLFGFVSGNLYRTNWQLIFADVIVVSLPLVAVYLVAQKRIVSGLLSGAVK</sequence>
<evidence type="ECO:0000256" key="5">
    <source>
        <dbReference type="ARBA" id="ARBA00022989"/>
    </source>
</evidence>
<dbReference type="CDD" id="cd06261">
    <property type="entry name" value="TM_PBP2"/>
    <property type="match status" value="1"/>
</dbReference>
<dbReference type="GO" id="GO:0055085">
    <property type="term" value="P:transmembrane transport"/>
    <property type="evidence" value="ECO:0007669"/>
    <property type="project" value="InterPro"/>
</dbReference>
<evidence type="ECO:0000256" key="1">
    <source>
        <dbReference type="ARBA" id="ARBA00004651"/>
    </source>
</evidence>
<dbReference type="PANTHER" id="PTHR43744">
    <property type="entry name" value="ABC TRANSPORTER PERMEASE PROTEIN MG189-RELATED-RELATED"/>
    <property type="match status" value="1"/>
</dbReference>
<accession>A0A1H6DVD2</accession>
<name>A0A1H6DVD2_9ACTN</name>
<organism evidence="9 10">
    <name type="scientific">Nonomuraea solani</name>
    <dbReference type="NCBI Taxonomy" id="1144553"/>
    <lineage>
        <taxon>Bacteria</taxon>
        <taxon>Bacillati</taxon>
        <taxon>Actinomycetota</taxon>
        <taxon>Actinomycetes</taxon>
        <taxon>Streptosporangiales</taxon>
        <taxon>Streptosporangiaceae</taxon>
        <taxon>Nonomuraea</taxon>
    </lineage>
</organism>
<keyword evidence="2 7" id="KW-0813">Transport</keyword>
<dbReference type="EMBL" id="FNVT01000006">
    <property type="protein sequence ID" value="SEG88676.1"/>
    <property type="molecule type" value="Genomic_DNA"/>
</dbReference>
<evidence type="ECO:0000256" key="2">
    <source>
        <dbReference type="ARBA" id="ARBA00022448"/>
    </source>
</evidence>
<dbReference type="InterPro" id="IPR000515">
    <property type="entry name" value="MetI-like"/>
</dbReference>
<evidence type="ECO:0000259" key="8">
    <source>
        <dbReference type="PROSITE" id="PS50928"/>
    </source>
</evidence>
<dbReference type="AlphaFoldDB" id="A0A1H6DVD2"/>
<dbReference type="PROSITE" id="PS50928">
    <property type="entry name" value="ABC_TM1"/>
    <property type="match status" value="1"/>
</dbReference>
<feature type="transmembrane region" description="Helical" evidence="7">
    <location>
        <begin position="65"/>
        <end position="89"/>
    </location>
</feature>
<keyword evidence="4 7" id="KW-0812">Transmembrane</keyword>
<feature type="domain" description="ABC transmembrane type-1" evidence="8">
    <location>
        <begin position="65"/>
        <end position="256"/>
    </location>
</feature>
<feature type="transmembrane region" description="Helical" evidence="7">
    <location>
        <begin position="7"/>
        <end position="29"/>
    </location>
</feature>
<dbReference type="Pfam" id="PF00528">
    <property type="entry name" value="BPD_transp_1"/>
    <property type="match status" value="1"/>
</dbReference>
<dbReference type="PANTHER" id="PTHR43744:SF8">
    <property type="entry name" value="SN-GLYCEROL-3-PHOSPHATE TRANSPORT SYSTEM PERMEASE PROTEIN UGPE"/>
    <property type="match status" value="1"/>
</dbReference>
<comment type="subcellular location">
    <subcellularLocation>
        <location evidence="1 7">Cell membrane</location>
        <topology evidence="1 7">Multi-pass membrane protein</topology>
    </subcellularLocation>
</comment>
<keyword evidence="6 7" id="KW-0472">Membrane</keyword>
<evidence type="ECO:0000256" key="4">
    <source>
        <dbReference type="ARBA" id="ARBA00022692"/>
    </source>
</evidence>
<feature type="transmembrane region" description="Helical" evidence="7">
    <location>
        <begin position="235"/>
        <end position="256"/>
    </location>
</feature>
<protein>
    <submittedName>
        <fullName evidence="9">Raffinose/stachyose/melibiose transport system permease protein</fullName>
    </submittedName>
</protein>
<feature type="transmembrane region" description="Helical" evidence="7">
    <location>
        <begin position="134"/>
        <end position="154"/>
    </location>
</feature>
<comment type="similarity">
    <text evidence="7">Belongs to the binding-protein-dependent transport system permease family.</text>
</comment>